<dbReference type="OrthoDB" id="2964729at2"/>
<reference evidence="2 3" key="1">
    <citation type="submission" date="2018-12" db="EMBL/GenBank/DDBJ databases">
        <authorList>
            <person name="Sun L."/>
            <person name="Chen Z."/>
        </authorList>
    </citation>
    <scope>NUCLEOTIDE SEQUENCE [LARGE SCALE GENOMIC DNA]</scope>
    <source>
        <strain evidence="2 3">LMG 29736</strain>
    </source>
</reference>
<feature type="transmembrane region" description="Helical" evidence="1">
    <location>
        <begin position="241"/>
        <end position="262"/>
    </location>
</feature>
<protein>
    <recommendedName>
        <fullName evidence="4">O-antigen polymerase</fullName>
    </recommendedName>
</protein>
<feature type="transmembrane region" description="Helical" evidence="1">
    <location>
        <begin position="274"/>
        <end position="291"/>
    </location>
</feature>
<dbReference type="AlphaFoldDB" id="A0A429X7Z1"/>
<dbReference type="Proteomes" id="UP000287296">
    <property type="component" value="Unassembled WGS sequence"/>
</dbReference>
<evidence type="ECO:0000313" key="2">
    <source>
        <dbReference type="EMBL" id="RST59502.1"/>
    </source>
</evidence>
<feature type="transmembrane region" description="Helical" evidence="1">
    <location>
        <begin position="143"/>
        <end position="162"/>
    </location>
</feature>
<proteinExistence type="predicted"/>
<keyword evidence="1" id="KW-0812">Transmembrane</keyword>
<keyword evidence="1" id="KW-0472">Membrane</keyword>
<feature type="transmembrane region" description="Helical" evidence="1">
    <location>
        <begin position="78"/>
        <end position="97"/>
    </location>
</feature>
<evidence type="ECO:0000313" key="3">
    <source>
        <dbReference type="Proteomes" id="UP000287296"/>
    </source>
</evidence>
<feature type="transmembrane region" description="Helical" evidence="1">
    <location>
        <begin position="21"/>
        <end position="40"/>
    </location>
</feature>
<dbReference type="RefSeq" id="WP_120115551.1">
    <property type="nucleotide sequence ID" value="NZ_QYTW02000010.1"/>
</dbReference>
<comment type="caution">
    <text evidence="2">The sequence shown here is derived from an EMBL/GenBank/DDBJ whole genome shotgun (WGS) entry which is preliminary data.</text>
</comment>
<feature type="transmembrane region" description="Helical" evidence="1">
    <location>
        <begin position="52"/>
        <end position="71"/>
    </location>
</feature>
<keyword evidence="1" id="KW-1133">Transmembrane helix</keyword>
<evidence type="ECO:0008006" key="4">
    <source>
        <dbReference type="Google" id="ProtNLM"/>
    </source>
</evidence>
<evidence type="ECO:0000256" key="1">
    <source>
        <dbReference type="SAM" id="Phobius"/>
    </source>
</evidence>
<dbReference type="EMBL" id="QYTW02000010">
    <property type="protein sequence ID" value="RST59502.1"/>
    <property type="molecule type" value="Genomic_DNA"/>
</dbReference>
<sequence>MLLISVIFFGINIMLVDYRNLVFDEFFKYVFFGISAMIIASYEFDAKFVSRYWFRISIFFFILMHLLLGAVSQREFNYMHFGFITNFVFVGFMFQYYKRRKVIYLIALLYIMILSFMFGHRGAVLVNLVIFVYFCYKIKLLKPMYIIFISSIGAILYLFTSFRDNVLLNVLYRLQTKLPDSINSYVLKKLIFSLESENLDLSGREEHYSYGVEIIREKLYFFPSGFGYFDHVTNLGFPHNIFIDIYIVFGVFGALFLLYLFIKMRKILLRLNDLESLVIFSLFLYSFVRLMTGGTFIMEPSFWVIVGIVINESFKRSYYKSNTDELKVLSNKSAL</sequence>
<feature type="transmembrane region" description="Helical" evidence="1">
    <location>
        <begin position="103"/>
        <end position="136"/>
    </location>
</feature>
<name>A0A429X7Z1_SIMTE</name>
<organism evidence="2 3">
    <name type="scientific">Siminovitchia terrae</name>
    <name type="common">Bacillus terrae</name>
    <dbReference type="NCBI Taxonomy" id="1914933"/>
    <lineage>
        <taxon>Bacteria</taxon>
        <taxon>Bacillati</taxon>
        <taxon>Bacillota</taxon>
        <taxon>Bacilli</taxon>
        <taxon>Bacillales</taxon>
        <taxon>Bacillaceae</taxon>
        <taxon>Siminovitchia</taxon>
    </lineage>
</organism>
<gene>
    <name evidence="2" type="ORF">D5F11_011780</name>
</gene>
<accession>A0A429X7Z1</accession>